<evidence type="ECO:0000256" key="4">
    <source>
        <dbReference type="ARBA" id="ARBA00022801"/>
    </source>
</evidence>
<evidence type="ECO:0000256" key="1">
    <source>
        <dbReference type="ARBA" id="ARBA00001946"/>
    </source>
</evidence>
<dbReference type="SUPFAM" id="SSF55811">
    <property type="entry name" value="Nudix"/>
    <property type="match status" value="1"/>
</dbReference>
<evidence type="ECO:0000256" key="2">
    <source>
        <dbReference type="ARBA" id="ARBA00022679"/>
    </source>
</evidence>
<dbReference type="InterPro" id="IPR000086">
    <property type="entry name" value="NUDIX_hydrolase_dom"/>
</dbReference>
<protein>
    <submittedName>
        <fullName evidence="6">Bifunctional nicotinamide-nucleotide adenylyltransferase/Nudix hydroxylase</fullName>
        <ecNumber evidence="6">2.7.7.1</ecNumber>
        <ecNumber evidence="6">3.6.1.-</ecNumber>
    </submittedName>
</protein>
<dbReference type="GO" id="GO:0000309">
    <property type="term" value="F:nicotinamide-nucleotide adenylyltransferase activity"/>
    <property type="evidence" value="ECO:0007669"/>
    <property type="project" value="UniProtKB-EC"/>
</dbReference>
<gene>
    <name evidence="6" type="ORF">QJT80_00220</name>
</gene>
<dbReference type="Pfam" id="PF01467">
    <property type="entry name" value="CTP_transf_like"/>
    <property type="match status" value="1"/>
</dbReference>
<accession>A0AA95H8M6</accession>
<reference evidence="6" key="2">
    <citation type="submission" date="2023-04" db="EMBL/GenBank/DDBJ databases">
        <authorList>
            <person name="Beletskiy A.V."/>
            <person name="Mardanov A.V."/>
            <person name="Ravin N.V."/>
        </authorList>
    </citation>
    <scope>NUCLEOTIDE SEQUENCE</scope>
    <source>
        <strain evidence="6">GKL-01</strain>
    </source>
</reference>
<dbReference type="GO" id="GO:0016787">
    <property type="term" value="F:hydrolase activity"/>
    <property type="evidence" value="ECO:0007669"/>
    <property type="project" value="UniProtKB-KW"/>
</dbReference>
<keyword evidence="2 6" id="KW-0808">Transferase</keyword>
<dbReference type="PROSITE" id="PS00893">
    <property type="entry name" value="NUDIX_BOX"/>
    <property type="match status" value="1"/>
</dbReference>
<dbReference type="NCBIfam" id="TIGR00125">
    <property type="entry name" value="cyt_tran_rel"/>
    <property type="match status" value="1"/>
</dbReference>
<dbReference type="InterPro" id="IPR004821">
    <property type="entry name" value="Cyt_trans-like"/>
</dbReference>
<dbReference type="KEGG" id="tdu:QJT80_00220"/>
<dbReference type="SUPFAM" id="SSF52374">
    <property type="entry name" value="Nucleotidylyl transferase"/>
    <property type="match status" value="1"/>
</dbReference>
<evidence type="ECO:0000256" key="3">
    <source>
        <dbReference type="ARBA" id="ARBA00022695"/>
    </source>
</evidence>
<proteinExistence type="predicted"/>
<dbReference type="EC" id="2.7.7.1" evidence="6"/>
<dbReference type="InterPro" id="IPR020084">
    <property type="entry name" value="NUDIX_hydrolase_CS"/>
</dbReference>
<dbReference type="NCBIfam" id="NF003786">
    <property type="entry name" value="PRK05379.1-2"/>
    <property type="match status" value="1"/>
</dbReference>
<dbReference type="InterPro" id="IPR014729">
    <property type="entry name" value="Rossmann-like_a/b/a_fold"/>
</dbReference>
<name>A0AA95H8M6_9GAMM</name>
<sequence length="343" mass="38734">MSSKAFDFLVFIGRFQPFHNGHQKVVETALAQAEHVILLVGSSYQARSLRNPWTFAEREQFIREIFADVGERLIIAPLLDETYNDQAWITRVQQTVQGIACQYPPKVGSQQPRIGLIGHNKDHSSYYLAMFPQWASVNVDNVAGISSTPLREQYFLHGQIADNLPSAMQTWLANFKNTEIYQEIADEWAFVRQYQQGWDCAPYPPTFVTVDAVVVQAGHILLIERKARPGKGLYALPGGFINAQEKLRDAVIRELREETRIRVPAPVLAGSISKQQVFDDPYRSARGRTITHAFLIELKPDAQGLPKVKGGDDAQHALWVALGDLNPERLFEDHFQIIKTLIG</sequence>
<dbReference type="Gene3D" id="3.40.50.620">
    <property type="entry name" value="HUPs"/>
    <property type="match status" value="1"/>
</dbReference>
<dbReference type="Proteomes" id="UP001300672">
    <property type="component" value="Chromosome"/>
</dbReference>
<evidence type="ECO:0000259" key="5">
    <source>
        <dbReference type="PROSITE" id="PS51462"/>
    </source>
</evidence>
<dbReference type="PROSITE" id="PS51462">
    <property type="entry name" value="NUDIX"/>
    <property type="match status" value="1"/>
</dbReference>
<dbReference type="EMBL" id="CP124755">
    <property type="protein sequence ID" value="WGZ90909.1"/>
    <property type="molecule type" value="Genomic_DNA"/>
</dbReference>
<dbReference type="EC" id="3.6.1.-" evidence="6"/>
<organism evidence="6">
    <name type="scientific">Candidatus Thiocaldithrix dubininis</name>
    <dbReference type="NCBI Taxonomy" id="3080823"/>
    <lineage>
        <taxon>Bacteria</taxon>
        <taxon>Pseudomonadati</taxon>
        <taxon>Pseudomonadota</taxon>
        <taxon>Gammaproteobacteria</taxon>
        <taxon>Thiotrichales</taxon>
        <taxon>Thiotrichaceae</taxon>
        <taxon>Candidatus Thiocaldithrix</taxon>
    </lineage>
</organism>
<keyword evidence="3 6" id="KW-0548">Nucleotidyltransferase</keyword>
<dbReference type="Pfam" id="PF00293">
    <property type="entry name" value="NUDIX"/>
    <property type="match status" value="1"/>
</dbReference>
<dbReference type="AlphaFoldDB" id="A0AA95H8M6"/>
<dbReference type="CDD" id="cd18873">
    <property type="entry name" value="NUDIX_NadM_like"/>
    <property type="match status" value="1"/>
</dbReference>
<dbReference type="Gene3D" id="3.90.79.10">
    <property type="entry name" value="Nucleoside Triphosphate Pyrophosphohydrolase"/>
    <property type="match status" value="1"/>
</dbReference>
<dbReference type="NCBIfam" id="NF003788">
    <property type="entry name" value="PRK05379.1-5"/>
    <property type="match status" value="1"/>
</dbReference>
<reference evidence="6" key="1">
    <citation type="journal article" date="2023" name="Int. J. Mol. Sci.">
        <title>Metagenomics Revealed a New Genus 'Candidatus Thiocaldithrix dubininis' gen. nov., sp. nov. and a New Species 'Candidatus Thiothrix putei' sp. nov. in the Family Thiotrichaceae, Some Members of Which Have Traits of Both Na+- and H+-Motive Energetics.</title>
        <authorList>
            <person name="Ravin N.V."/>
            <person name="Muntyan M.S."/>
            <person name="Smolyakov D.D."/>
            <person name="Rudenko T.S."/>
            <person name="Beletsky A.V."/>
            <person name="Mardanov A.V."/>
            <person name="Grabovich M.Y."/>
        </authorList>
    </citation>
    <scope>NUCLEOTIDE SEQUENCE</scope>
    <source>
        <strain evidence="6">GKL-01</strain>
    </source>
</reference>
<dbReference type="PANTHER" id="PTHR21342">
    <property type="entry name" value="PHOSPHOPANTETHEINE ADENYLYLTRANSFERASE"/>
    <property type="match status" value="1"/>
</dbReference>
<keyword evidence="4 6" id="KW-0378">Hydrolase</keyword>
<dbReference type="PANTHER" id="PTHR21342:SF0">
    <property type="entry name" value="BIFUNCTIONAL NMN ADENYLYLTRANSFERASE_NUDIX HYDROLASE"/>
    <property type="match status" value="1"/>
</dbReference>
<dbReference type="InterPro" id="IPR015797">
    <property type="entry name" value="NUDIX_hydrolase-like_dom_sf"/>
</dbReference>
<evidence type="ECO:0000313" key="6">
    <source>
        <dbReference type="EMBL" id="WGZ90909.1"/>
    </source>
</evidence>
<feature type="domain" description="Nudix hydrolase" evidence="5">
    <location>
        <begin position="205"/>
        <end position="343"/>
    </location>
</feature>
<comment type="cofactor">
    <cofactor evidence="1">
        <name>Mg(2+)</name>
        <dbReference type="ChEBI" id="CHEBI:18420"/>
    </cofactor>
</comment>